<proteinExistence type="predicted"/>
<comment type="caution">
    <text evidence="2">The sequence shown here is derived from an EMBL/GenBank/DDBJ whole genome shotgun (WGS) entry which is preliminary data.</text>
</comment>
<evidence type="ECO:0000313" key="2">
    <source>
        <dbReference type="EMBL" id="KFN12172.1"/>
    </source>
</evidence>
<keyword evidence="1" id="KW-1133">Transmembrane helix</keyword>
<reference evidence="2 3" key="1">
    <citation type="submission" date="2014-04" db="EMBL/GenBank/DDBJ databases">
        <authorList>
            <person name="Bishop-Lilly K.A."/>
            <person name="Broomall S.M."/>
            <person name="Chain P.S."/>
            <person name="Chertkov O."/>
            <person name="Coyne S.R."/>
            <person name="Daligault H.E."/>
            <person name="Davenport K.W."/>
            <person name="Erkkila T."/>
            <person name="Frey K.G."/>
            <person name="Gibbons H.S."/>
            <person name="Gu W."/>
            <person name="Jaissle J."/>
            <person name="Johnson S.L."/>
            <person name="Koroleva G.I."/>
            <person name="Ladner J.T."/>
            <person name="Lo C.-C."/>
            <person name="Minogue T.D."/>
            <person name="Munk C."/>
            <person name="Palacios G.F."/>
            <person name="Redden C.L."/>
            <person name="Rosenzweig C.N."/>
            <person name="Scholz M.B."/>
            <person name="Teshima H."/>
            <person name="Xu Y."/>
        </authorList>
    </citation>
    <scope>NUCLEOTIDE SEQUENCE [LARGE SCALE GENOMIC DNA]</scope>
    <source>
        <strain evidence="2 3">8244</strain>
    </source>
</reference>
<dbReference type="EMBL" id="JMQA01000001">
    <property type="protein sequence ID" value="KFN12172.1"/>
    <property type="molecule type" value="Genomic_DNA"/>
</dbReference>
<dbReference type="Proteomes" id="UP000029278">
    <property type="component" value="Unassembled WGS sequence"/>
</dbReference>
<name>A0A090ZNK2_PAEMA</name>
<feature type="transmembrane region" description="Helical" evidence="1">
    <location>
        <begin position="12"/>
        <end position="29"/>
    </location>
</feature>
<keyword evidence="3" id="KW-1185">Reference proteome</keyword>
<gene>
    <name evidence="2" type="ORF">DJ90_2079</name>
</gene>
<sequence length="87" mass="10503">MKPFRFLMKSFRFWLVLISFFIIIVNISGNDDYNILFAIFSPLVWLYESSLFVRKVDIPITVVYLTTLVFWYLVGFILDRLLQKLRK</sequence>
<evidence type="ECO:0000313" key="3">
    <source>
        <dbReference type="Proteomes" id="UP000029278"/>
    </source>
</evidence>
<dbReference type="AlphaFoldDB" id="A0A090ZNK2"/>
<evidence type="ECO:0000256" key="1">
    <source>
        <dbReference type="SAM" id="Phobius"/>
    </source>
</evidence>
<dbReference type="HOGENOM" id="CLU_171056_1_0_9"/>
<keyword evidence="1" id="KW-0472">Membrane</keyword>
<feature type="transmembrane region" description="Helical" evidence="1">
    <location>
        <begin position="60"/>
        <end position="78"/>
    </location>
</feature>
<accession>A0A090ZNK2</accession>
<keyword evidence="1" id="KW-0812">Transmembrane</keyword>
<organism evidence="2 3">
    <name type="scientific">Paenibacillus macerans</name>
    <name type="common">Bacillus macerans</name>
    <dbReference type="NCBI Taxonomy" id="44252"/>
    <lineage>
        <taxon>Bacteria</taxon>
        <taxon>Bacillati</taxon>
        <taxon>Bacillota</taxon>
        <taxon>Bacilli</taxon>
        <taxon>Bacillales</taxon>
        <taxon>Paenibacillaceae</taxon>
        <taxon>Paenibacillus</taxon>
    </lineage>
</organism>
<protein>
    <submittedName>
        <fullName evidence="2">Putative membrane protein</fullName>
    </submittedName>
</protein>